<name>K0TKW0_THAOC</name>
<reference evidence="3 4" key="1">
    <citation type="journal article" date="2012" name="Genome Biol.">
        <title>Genome and low-iron response of an oceanic diatom adapted to chronic iron limitation.</title>
        <authorList>
            <person name="Lommer M."/>
            <person name="Specht M."/>
            <person name="Roy A.S."/>
            <person name="Kraemer L."/>
            <person name="Andreson R."/>
            <person name="Gutowska M.A."/>
            <person name="Wolf J."/>
            <person name="Bergner S.V."/>
            <person name="Schilhabel M.B."/>
            <person name="Klostermeier U.C."/>
            <person name="Beiko R.G."/>
            <person name="Rosenstiel P."/>
            <person name="Hippler M."/>
            <person name="Laroche J."/>
        </authorList>
    </citation>
    <scope>NUCLEOTIDE SEQUENCE [LARGE SCALE GENOMIC DNA]</scope>
    <source>
        <strain evidence="3 4">CCMP1005</strain>
    </source>
</reference>
<feature type="compositionally biased region" description="Acidic residues" evidence="2">
    <location>
        <begin position="516"/>
        <end position="539"/>
    </location>
</feature>
<proteinExistence type="predicted"/>
<evidence type="ECO:0000256" key="1">
    <source>
        <dbReference type="SAM" id="Coils"/>
    </source>
</evidence>
<evidence type="ECO:0000313" key="3">
    <source>
        <dbReference type="EMBL" id="EJK71382.1"/>
    </source>
</evidence>
<feature type="region of interest" description="Disordered" evidence="2">
    <location>
        <begin position="515"/>
        <end position="539"/>
    </location>
</feature>
<evidence type="ECO:0000256" key="2">
    <source>
        <dbReference type="SAM" id="MobiDB-lite"/>
    </source>
</evidence>
<dbReference type="EMBL" id="AGNL01007304">
    <property type="protein sequence ID" value="EJK71382.1"/>
    <property type="molecule type" value="Genomic_DNA"/>
</dbReference>
<organism evidence="3 4">
    <name type="scientific">Thalassiosira oceanica</name>
    <name type="common">Marine diatom</name>
    <dbReference type="NCBI Taxonomy" id="159749"/>
    <lineage>
        <taxon>Eukaryota</taxon>
        <taxon>Sar</taxon>
        <taxon>Stramenopiles</taxon>
        <taxon>Ochrophyta</taxon>
        <taxon>Bacillariophyta</taxon>
        <taxon>Coscinodiscophyceae</taxon>
        <taxon>Thalassiosirophycidae</taxon>
        <taxon>Thalassiosirales</taxon>
        <taxon>Thalassiosiraceae</taxon>
        <taxon>Thalassiosira</taxon>
    </lineage>
</organism>
<feature type="region of interest" description="Disordered" evidence="2">
    <location>
        <begin position="362"/>
        <end position="486"/>
    </location>
</feature>
<gene>
    <name evidence="3" type="ORF">THAOC_07187</name>
</gene>
<dbReference type="AlphaFoldDB" id="K0TKW0"/>
<dbReference type="Proteomes" id="UP000266841">
    <property type="component" value="Unassembled WGS sequence"/>
</dbReference>
<keyword evidence="1" id="KW-0175">Coiled coil</keyword>
<protein>
    <submittedName>
        <fullName evidence="3">Uncharacterized protein</fullName>
    </submittedName>
</protein>
<sequence>MVADILDGVNGIKSTLGDVVQEAASQRATIAMLEGQMHSLSASRKELKSKLSSMLKENASLKNDVSTLPSLDSFGLELMSLSLQLHQSLNALHRYNPSIYQTPQRLHNGGSLLSSPFVPEPSVVDRQPCPAREERGDVPESAAVVRAGGVATAAGQARGVGTPRAGGLIVPQQDDPVHEEERSDAVLHCLHDTDPRPAPHLSYADLQYTHAAHDTSTKTGNQGERMYNVLIEMSTQSQFLDEDELASFNCPTNWKRNKQLLQNCLEMIDVSIEMLPDDDAAPGQSNLIMNRAGGRAAVKILVDGLTEDVDLAQIKEAAFHLEEILYKALFIVEEVPEEEWKKKTKRLKRNVTGLGGRVKKYRDLIHSKSKNPGKPCNTKLIPKAEYDKLGKASRRPSEASRRPSENKRKHSTGGSSDGPTKKPKKTLLSSKPASSKSKQGFSQPAKENPVKEKPRLAKPTLAKPASSRSAASVKPASQSLSQKAPANTATIKNEFANAPSKVASKNEVIEVIDLCDSSEDEDEYSEDEDDSSEDEGDDDNFACAWEDVAKSDQKGITLRWKEFISNSQGFVSESKGKDLSGKFRDFGRSVDVKKFITKHSSHAEKLALWDDEREHIVGTVLSQSITIGSSKIEPGDQYLIGYFDDDDNKKVMALSKKQTQKYLI</sequence>
<feature type="compositionally biased region" description="Basic and acidic residues" evidence="2">
    <location>
        <begin position="382"/>
        <end position="406"/>
    </location>
</feature>
<feature type="coiled-coil region" evidence="1">
    <location>
        <begin position="30"/>
        <end position="64"/>
    </location>
</feature>
<evidence type="ECO:0000313" key="4">
    <source>
        <dbReference type="Proteomes" id="UP000266841"/>
    </source>
</evidence>
<feature type="compositionally biased region" description="Low complexity" evidence="2">
    <location>
        <begin position="426"/>
        <end position="438"/>
    </location>
</feature>
<accession>K0TKW0</accession>
<comment type="caution">
    <text evidence="3">The sequence shown here is derived from an EMBL/GenBank/DDBJ whole genome shotgun (WGS) entry which is preliminary data.</text>
</comment>
<feature type="compositionally biased region" description="Polar residues" evidence="2">
    <location>
        <begin position="466"/>
        <end position="486"/>
    </location>
</feature>
<keyword evidence="4" id="KW-1185">Reference proteome</keyword>